<dbReference type="InParanoid" id="A0A2P5FBG2"/>
<dbReference type="PANTHER" id="PTHR32096">
    <property type="entry name" value="WRKY TRANSCRIPTION FACTOR 30-RELATED-RELATED"/>
    <property type="match status" value="1"/>
</dbReference>
<dbReference type="InterPro" id="IPR036576">
    <property type="entry name" value="WRKY_dom_sf"/>
</dbReference>
<dbReference type="OrthoDB" id="2021064at2759"/>
<dbReference type="PROSITE" id="PS50811">
    <property type="entry name" value="WRKY"/>
    <property type="match status" value="1"/>
</dbReference>
<dbReference type="GO" id="GO:0003700">
    <property type="term" value="F:DNA-binding transcription factor activity"/>
    <property type="evidence" value="ECO:0007669"/>
    <property type="project" value="InterPro"/>
</dbReference>
<evidence type="ECO:0000256" key="2">
    <source>
        <dbReference type="ARBA" id="ARBA00023015"/>
    </source>
</evidence>
<evidence type="ECO:0000313" key="9">
    <source>
        <dbReference type="Proteomes" id="UP000237000"/>
    </source>
</evidence>
<reference evidence="9" key="1">
    <citation type="submission" date="2016-06" db="EMBL/GenBank/DDBJ databases">
        <title>Parallel loss of symbiosis genes in relatives of nitrogen-fixing non-legume Parasponia.</title>
        <authorList>
            <person name="Van Velzen R."/>
            <person name="Holmer R."/>
            <person name="Bu F."/>
            <person name="Rutten L."/>
            <person name="Van Zeijl A."/>
            <person name="Liu W."/>
            <person name="Santuari L."/>
            <person name="Cao Q."/>
            <person name="Sharma T."/>
            <person name="Shen D."/>
            <person name="Roswanjaya Y."/>
            <person name="Wardhani T."/>
            <person name="Kalhor M.S."/>
            <person name="Jansen J."/>
            <person name="Van den Hoogen J."/>
            <person name="Gungor B."/>
            <person name="Hartog M."/>
            <person name="Hontelez J."/>
            <person name="Verver J."/>
            <person name="Yang W.-C."/>
            <person name="Schijlen E."/>
            <person name="Repin R."/>
            <person name="Schilthuizen M."/>
            <person name="Schranz E."/>
            <person name="Heidstra R."/>
            <person name="Miyata K."/>
            <person name="Fedorova E."/>
            <person name="Kohlen W."/>
            <person name="Bisseling T."/>
            <person name="Smit S."/>
            <person name="Geurts R."/>
        </authorList>
    </citation>
    <scope>NUCLEOTIDE SEQUENCE [LARGE SCALE GENOMIC DNA]</scope>
    <source>
        <strain evidence="9">cv. RG33-2</strain>
    </source>
</reference>
<feature type="region of interest" description="Disordered" evidence="6">
    <location>
        <begin position="100"/>
        <end position="152"/>
    </location>
</feature>
<evidence type="ECO:0000313" key="8">
    <source>
        <dbReference type="EMBL" id="PON95116.1"/>
    </source>
</evidence>
<dbReference type="InterPro" id="IPR003657">
    <property type="entry name" value="WRKY_dom"/>
</dbReference>
<dbReference type="PANTHER" id="PTHR32096:SF146">
    <property type="entry name" value="WRKY TRANSCRIPTION FACTOR 19-RELATED"/>
    <property type="match status" value="1"/>
</dbReference>
<dbReference type="GO" id="GO:0000976">
    <property type="term" value="F:transcription cis-regulatory region binding"/>
    <property type="evidence" value="ECO:0007669"/>
    <property type="project" value="TreeGrafter"/>
</dbReference>
<feature type="compositionally biased region" description="Polar residues" evidence="6">
    <location>
        <begin position="100"/>
        <end position="111"/>
    </location>
</feature>
<evidence type="ECO:0000259" key="7">
    <source>
        <dbReference type="PROSITE" id="PS50811"/>
    </source>
</evidence>
<dbReference type="Proteomes" id="UP000237000">
    <property type="component" value="Unassembled WGS sequence"/>
</dbReference>
<evidence type="ECO:0000256" key="6">
    <source>
        <dbReference type="SAM" id="MobiDB-lite"/>
    </source>
</evidence>
<name>A0A2P5FBG2_TREOI</name>
<dbReference type="STRING" id="63057.A0A2P5FBG2"/>
<organism evidence="8 9">
    <name type="scientific">Trema orientale</name>
    <name type="common">Charcoal tree</name>
    <name type="synonym">Celtis orientalis</name>
    <dbReference type="NCBI Taxonomy" id="63057"/>
    <lineage>
        <taxon>Eukaryota</taxon>
        <taxon>Viridiplantae</taxon>
        <taxon>Streptophyta</taxon>
        <taxon>Embryophyta</taxon>
        <taxon>Tracheophyta</taxon>
        <taxon>Spermatophyta</taxon>
        <taxon>Magnoliopsida</taxon>
        <taxon>eudicotyledons</taxon>
        <taxon>Gunneridae</taxon>
        <taxon>Pentapetalae</taxon>
        <taxon>rosids</taxon>
        <taxon>fabids</taxon>
        <taxon>Rosales</taxon>
        <taxon>Cannabaceae</taxon>
        <taxon>Trema</taxon>
    </lineage>
</organism>
<proteinExistence type="predicted"/>
<protein>
    <submittedName>
        <fullName evidence="8">WRKY domain containing protein</fullName>
    </submittedName>
</protein>
<keyword evidence="2" id="KW-0805">Transcription regulation</keyword>
<evidence type="ECO:0000256" key="3">
    <source>
        <dbReference type="ARBA" id="ARBA00023125"/>
    </source>
</evidence>
<accession>A0A2P5FBG2</accession>
<feature type="compositionally biased region" description="Polar residues" evidence="6">
    <location>
        <begin position="127"/>
        <end position="138"/>
    </location>
</feature>
<keyword evidence="9" id="KW-1185">Reference proteome</keyword>
<comment type="subcellular location">
    <subcellularLocation>
        <location evidence="1">Nucleus</location>
    </subcellularLocation>
</comment>
<comment type="caution">
    <text evidence="8">The sequence shown here is derived from an EMBL/GenBank/DDBJ whole genome shotgun (WGS) entry which is preliminary data.</text>
</comment>
<keyword evidence="5" id="KW-0539">Nucleus</keyword>
<evidence type="ECO:0000256" key="1">
    <source>
        <dbReference type="ARBA" id="ARBA00004123"/>
    </source>
</evidence>
<dbReference type="SMART" id="SM00774">
    <property type="entry name" value="WRKY"/>
    <property type="match status" value="1"/>
</dbReference>
<dbReference type="Pfam" id="PF03106">
    <property type="entry name" value="WRKY"/>
    <property type="match status" value="1"/>
</dbReference>
<dbReference type="Gene3D" id="2.20.25.80">
    <property type="entry name" value="WRKY domain"/>
    <property type="match status" value="1"/>
</dbReference>
<dbReference type="AlphaFoldDB" id="A0A2P5FBG2"/>
<dbReference type="InterPro" id="IPR044810">
    <property type="entry name" value="WRKY_plant"/>
</dbReference>
<dbReference type="EMBL" id="JXTC01000046">
    <property type="protein sequence ID" value="PON95116.1"/>
    <property type="molecule type" value="Genomic_DNA"/>
</dbReference>
<keyword evidence="4" id="KW-0804">Transcription</keyword>
<dbReference type="SUPFAM" id="SSF118290">
    <property type="entry name" value="WRKY DNA-binding domain"/>
    <property type="match status" value="1"/>
</dbReference>
<evidence type="ECO:0000256" key="4">
    <source>
        <dbReference type="ARBA" id="ARBA00023163"/>
    </source>
</evidence>
<evidence type="ECO:0000256" key="5">
    <source>
        <dbReference type="ARBA" id="ARBA00023242"/>
    </source>
</evidence>
<gene>
    <name evidence="8" type="primary">TorWRKY14</name>
    <name evidence="8" type="ORF">TorRG33x02_090080</name>
</gene>
<feature type="domain" description="WRKY" evidence="7">
    <location>
        <begin position="158"/>
        <end position="208"/>
    </location>
</feature>
<keyword evidence="3" id="KW-0238">DNA-binding</keyword>
<sequence>MKPSLYYIEMGFDPSAQENASSGRRNVIDELVQGRELANQLQSLLAKSSQNDMSSAEDLVSKIMESFTNTLFMLNNRKPNYEAEAEAAAHDDDETFDVVSQVQPASTTSPVDSPCLDGRKSEDSQESCRSTSVISTTSLKDRRGSYKRRKTSHTWKRESPTLIDDGFAWRKNYFRCTHKYDQGCLATKQVQKMEEEPPMYRTTYYGDHTCRNLLKAPELVLDCTSPTQDSSILLSFNDANLNLASKQASHPFFSSFQSVKQEFKDDNPIITSHNYQTSSSDYIVSPDHHLTALIDRSPLESDHIHGDAISEMIMDSFEDDVLQHLEF</sequence>
<dbReference type="GO" id="GO:0005634">
    <property type="term" value="C:nucleus"/>
    <property type="evidence" value="ECO:0007669"/>
    <property type="project" value="UniProtKB-SubCell"/>
</dbReference>